<proteinExistence type="predicted"/>
<reference evidence="1" key="2">
    <citation type="submission" date="2021-04" db="EMBL/GenBank/DDBJ databases">
        <authorList>
            <person name="Gilroy R."/>
        </authorList>
    </citation>
    <scope>NUCLEOTIDE SEQUENCE</scope>
    <source>
        <strain evidence="1">MalCec1-1739</strain>
    </source>
</reference>
<organism evidence="1 2">
    <name type="scientific">Candidatus Avibacteroides avistercoris</name>
    <dbReference type="NCBI Taxonomy" id="2840690"/>
    <lineage>
        <taxon>Bacteria</taxon>
        <taxon>Pseudomonadati</taxon>
        <taxon>Bacteroidota</taxon>
        <taxon>Bacteroidia</taxon>
        <taxon>Bacteroidales</taxon>
        <taxon>Bacteroidaceae</taxon>
        <taxon>Bacteroidaceae incertae sedis</taxon>
        <taxon>Candidatus Avibacteroides</taxon>
    </lineage>
</organism>
<accession>A0A9D2UHU2</accession>
<comment type="caution">
    <text evidence="1">The sequence shown here is derived from an EMBL/GenBank/DDBJ whole genome shotgun (WGS) entry which is preliminary data.</text>
</comment>
<gene>
    <name evidence="1" type="ORF">IAA93_02615</name>
</gene>
<dbReference type="EMBL" id="DWUP01000053">
    <property type="protein sequence ID" value="HJD52608.1"/>
    <property type="molecule type" value="Genomic_DNA"/>
</dbReference>
<evidence type="ECO:0000313" key="2">
    <source>
        <dbReference type="Proteomes" id="UP000787625"/>
    </source>
</evidence>
<dbReference type="Proteomes" id="UP000787625">
    <property type="component" value="Unassembled WGS sequence"/>
</dbReference>
<evidence type="ECO:0000313" key="1">
    <source>
        <dbReference type="EMBL" id="HJD52608.1"/>
    </source>
</evidence>
<dbReference type="AlphaFoldDB" id="A0A9D2UHU2"/>
<name>A0A9D2UHU2_9BACT</name>
<reference evidence="1" key="1">
    <citation type="journal article" date="2021" name="PeerJ">
        <title>Extensive microbial diversity within the chicken gut microbiome revealed by metagenomics and culture.</title>
        <authorList>
            <person name="Gilroy R."/>
            <person name="Ravi A."/>
            <person name="Getino M."/>
            <person name="Pursley I."/>
            <person name="Horton D.L."/>
            <person name="Alikhan N.F."/>
            <person name="Baker D."/>
            <person name="Gharbi K."/>
            <person name="Hall N."/>
            <person name="Watson M."/>
            <person name="Adriaenssens E.M."/>
            <person name="Foster-Nyarko E."/>
            <person name="Jarju S."/>
            <person name="Secka A."/>
            <person name="Antonio M."/>
            <person name="Oren A."/>
            <person name="Chaudhuri R.R."/>
            <person name="La Ragione R."/>
            <person name="Hildebrand F."/>
            <person name="Pallen M.J."/>
        </authorList>
    </citation>
    <scope>NUCLEOTIDE SEQUENCE</scope>
    <source>
        <strain evidence="1">MalCec1-1739</strain>
    </source>
</reference>
<protein>
    <submittedName>
        <fullName evidence="1">Uncharacterized protein</fullName>
    </submittedName>
</protein>
<sequence>MTAEEKVVFETFKVRFRDFVNKYDSLVNEYEAFKKQSRLEIGEKNKEIFALSSRIAELEKKCEDLHVARSLAGIGEDPVVAKKRLTDIVREIDKCIALLGS</sequence>